<protein>
    <submittedName>
        <fullName evidence="3">Secreted protein</fullName>
    </submittedName>
</protein>
<name>A0A0M3I9Y3_ASCLU</name>
<keyword evidence="1" id="KW-0732">Signal</keyword>
<evidence type="ECO:0000313" key="3">
    <source>
        <dbReference type="WBParaSite" id="ALUE_0001431801-mRNA-1"/>
    </source>
</evidence>
<dbReference type="AlphaFoldDB" id="A0A0M3I9Y3"/>
<dbReference type="WBParaSite" id="ALUE_0001431801-mRNA-1">
    <property type="protein sequence ID" value="ALUE_0001431801-mRNA-1"/>
    <property type="gene ID" value="ALUE_0001431801"/>
</dbReference>
<proteinExistence type="predicted"/>
<feature type="chain" id="PRO_5005656726" evidence="1">
    <location>
        <begin position="18"/>
        <end position="79"/>
    </location>
</feature>
<sequence length="79" mass="7767">MILLVTPCLACMGGGCCCCMGGSKNMATRGRPIPLGNGKMMPIAGGGGGLSLLGSAAEKGFIAPHGLRGSAPVEAHEKP</sequence>
<organism evidence="2 3">
    <name type="scientific">Ascaris lumbricoides</name>
    <name type="common">Giant roundworm</name>
    <dbReference type="NCBI Taxonomy" id="6252"/>
    <lineage>
        <taxon>Eukaryota</taxon>
        <taxon>Metazoa</taxon>
        <taxon>Ecdysozoa</taxon>
        <taxon>Nematoda</taxon>
        <taxon>Chromadorea</taxon>
        <taxon>Rhabditida</taxon>
        <taxon>Spirurina</taxon>
        <taxon>Ascaridomorpha</taxon>
        <taxon>Ascaridoidea</taxon>
        <taxon>Ascarididae</taxon>
        <taxon>Ascaris</taxon>
    </lineage>
</organism>
<dbReference type="Proteomes" id="UP000036681">
    <property type="component" value="Unplaced"/>
</dbReference>
<accession>A0A0M3I9Y3</accession>
<reference evidence="3" key="1">
    <citation type="submission" date="2017-02" db="UniProtKB">
        <authorList>
            <consortium name="WormBaseParasite"/>
        </authorList>
    </citation>
    <scope>IDENTIFICATION</scope>
</reference>
<keyword evidence="2" id="KW-1185">Reference proteome</keyword>
<evidence type="ECO:0000313" key="2">
    <source>
        <dbReference type="Proteomes" id="UP000036681"/>
    </source>
</evidence>
<evidence type="ECO:0000256" key="1">
    <source>
        <dbReference type="SAM" id="SignalP"/>
    </source>
</evidence>
<feature type="signal peptide" evidence="1">
    <location>
        <begin position="1"/>
        <end position="17"/>
    </location>
</feature>